<evidence type="ECO:0000313" key="2">
    <source>
        <dbReference type="Proteomes" id="UP000324800"/>
    </source>
</evidence>
<proteinExistence type="predicted"/>
<dbReference type="AlphaFoldDB" id="A0A5J4VCC8"/>
<protein>
    <submittedName>
        <fullName evidence="1">Uncharacterized protein</fullName>
    </submittedName>
</protein>
<gene>
    <name evidence="1" type="ORF">EZS28_024245</name>
</gene>
<reference evidence="1 2" key="1">
    <citation type="submission" date="2019-03" db="EMBL/GenBank/DDBJ databases">
        <title>Single cell metagenomics reveals metabolic interactions within the superorganism composed of flagellate Streblomastix strix and complex community of Bacteroidetes bacteria on its surface.</title>
        <authorList>
            <person name="Treitli S.C."/>
            <person name="Kolisko M."/>
            <person name="Husnik F."/>
            <person name="Keeling P."/>
            <person name="Hampl V."/>
        </authorList>
    </citation>
    <scope>NUCLEOTIDE SEQUENCE [LARGE SCALE GENOMIC DNA]</scope>
    <source>
        <strain evidence="1">ST1C</strain>
    </source>
</reference>
<comment type="caution">
    <text evidence="1">The sequence shown here is derived from an EMBL/GenBank/DDBJ whole genome shotgun (WGS) entry which is preliminary data.</text>
</comment>
<name>A0A5J4VCC8_9EUKA</name>
<dbReference type="Proteomes" id="UP000324800">
    <property type="component" value="Unassembled WGS sequence"/>
</dbReference>
<sequence>MMMRKKIKKMMKKMKHKMKKLIMKKFFHDNVRVLNTMEKILQSHIGTALTLFNAFRNDATSLLIEYLNSSHNPCFRQTFTRQSRGCVICEV</sequence>
<accession>A0A5J4VCC8</accession>
<organism evidence="1 2">
    <name type="scientific">Streblomastix strix</name>
    <dbReference type="NCBI Taxonomy" id="222440"/>
    <lineage>
        <taxon>Eukaryota</taxon>
        <taxon>Metamonada</taxon>
        <taxon>Preaxostyla</taxon>
        <taxon>Oxymonadida</taxon>
        <taxon>Streblomastigidae</taxon>
        <taxon>Streblomastix</taxon>
    </lineage>
</organism>
<dbReference type="EMBL" id="SNRW01008030">
    <property type="protein sequence ID" value="KAA6380228.1"/>
    <property type="molecule type" value="Genomic_DNA"/>
</dbReference>
<evidence type="ECO:0000313" key="1">
    <source>
        <dbReference type="EMBL" id="KAA6380228.1"/>
    </source>
</evidence>